<sequence>MTFIKFACNDGAHDLSARTRLRACAQATAARLAALVALVAHFTLGAGTAAAPRLPGRTRAPARLAA</sequence>
<gene>
    <name evidence="1" type="ORF">PX653_11080</name>
</gene>
<dbReference type="Proteomes" id="UP001216510">
    <property type="component" value="Chromosome"/>
</dbReference>
<dbReference type="RefSeq" id="WP_277417933.1">
    <property type="nucleotide sequence ID" value="NZ_CP119083.1"/>
</dbReference>
<name>A0ABY8BLM3_9BURK</name>
<reference evidence="1 2" key="1">
    <citation type="submission" date="2023-02" db="EMBL/GenBank/DDBJ databases">
        <title>Gemone sequence of Telluria chitinolytica ACM 3522T.</title>
        <authorList>
            <person name="Frediansyah A."/>
            <person name="Miess H."/>
            <person name="Gross H."/>
        </authorList>
    </citation>
    <scope>NUCLEOTIDE SEQUENCE [LARGE SCALE GENOMIC DNA]</scope>
    <source>
        <strain evidence="1 2">ACM 3522</strain>
    </source>
</reference>
<evidence type="ECO:0000313" key="1">
    <source>
        <dbReference type="EMBL" id="WEF35269.1"/>
    </source>
</evidence>
<evidence type="ECO:0000313" key="2">
    <source>
        <dbReference type="Proteomes" id="UP001216510"/>
    </source>
</evidence>
<keyword evidence="2" id="KW-1185">Reference proteome</keyword>
<dbReference type="EMBL" id="CP119083">
    <property type="protein sequence ID" value="WEF35269.1"/>
    <property type="molecule type" value="Genomic_DNA"/>
</dbReference>
<organism evidence="1 2">
    <name type="scientific">Pseudoduganella chitinolytica</name>
    <dbReference type="NCBI Taxonomy" id="34070"/>
    <lineage>
        <taxon>Bacteria</taxon>
        <taxon>Pseudomonadati</taxon>
        <taxon>Pseudomonadota</taxon>
        <taxon>Betaproteobacteria</taxon>
        <taxon>Burkholderiales</taxon>
        <taxon>Oxalobacteraceae</taxon>
        <taxon>Telluria group</taxon>
        <taxon>Pseudoduganella</taxon>
    </lineage>
</organism>
<accession>A0ABY8BLM3</accession>
<proteinExistence type="predicted"/>
<protein>
    <submittedName>
        <fullName evidence="1">Uncharacterized protein</fullName>
    </submittedName>
</protein>